<evidence type="ECO:0000256" key="10">
    <source>
        <dbReference type="HAMAP-Rule" id="MF_03173"/>
    </source>
</evidence>
<feature type="region of interest" description="LID" evidence="10">
    <location>
        <begin position="126"/>
        <end position="136"/>
    </location>
</feature>
<keyword evidence="9 10" id="KW-0539">Nucleus</keyword>
<dbReference type="GO" id="GO:0042274">
    <property type="term" value="P:ribosomal small subunit biogenesis"/>
    <property type="evidence" value="ECO:0007669"/>
    <property type="project" value="UniProtKB-UniRule"/>
</dbReference>
<name>A0A5M6C9Y3_9TREE</name>
<dbReference type="PANTHER" id="PTHR12595">
    <property type="entry name" value="POS9-ACTIVATING FACTOR FAP7-RELATED"/>
    <property type="match status" value="1"/>
</dbReference>
<keyword evidence="12" id="KW-1185">Reference proteome</keyword>
<evidence type="ECO:0000256" key="3">
    <source>
        <dbReference type="ARBA" id="ARBA00022517"/>
    </source>
</evidence>
<evidence type="ECO:0000256" key="9">
    <source>
        <dbReference type="ARBA" id="ARBA00023242"/>
    </source>
</evidence>
<dbReference type="GO" id="GO:0005524">
    <property type="term" value="F:ATP binding"/>
    <property type="evidence" value="ECO:0007669"/>
    <property type="project" value="UniProtKB-KW"/>
</dbReference>
<dbReference type="GO" id="GO:0005634">
    <property type="term" value="C:nucleus"/>
    <property type="evidence" value="ECO:0007669"/>
    <property type="project" value="UniProtKB-SubCell"/>
</dbReference>
<comment type="caution">
    <text evidence="10">Lacks conserved residue(s) required for the propagation of feature annotation.</text>
</comment>
<dbReference type="PANTHER" id="PTHR12595:SF0">
    <property type="entry name" value="ADENYLATE KINASE ISOENZYME 6"/>
    <property type="match status" value="1"/>
</dbReference>
<feature type="binding site" evidence="10">
    <location>
        <position position="22"/>
    </location>
    <ligand>
        <name>ATP</name>
        <dbReference type="ChEBI" id="CHEBI:30616"/>
    </ligand>
</feature>
<organism evidence="11 12">
    <name type="scientific">Kwoniella shandongensis</name>
    <dbReference type="NCBI Taxonomy" id="1734106"/>
    <lineage>
        <taxon>Eukaryota</taxon>
        <taxon>Fungi</taxon>
        <taxon>Dikarya</taxon>
        <taxon>Basidiomycota</taxon>
        <taxon>Agaricomycotina</taxon>
        <taxon>Tremellomycetes</taxon>
        <taxon>Tremellales</taxon>
        <taxon>Cryptococcaceae</taxon>
        <taxon>Kwoniella</taxon>
    </lineage>
</organism>
<dbReference type="HAMAP" id="MF_00039">
    <property type="entry name" value="Adenylate_kinase_AK6"/>
    <property type="match status" value="1"/>
</dbReference>
<keyword evidence="2 10" id="KW-0963">Cytoplasm</keyword>
<evidence type="ECO:0000256" key="8">
    <source>
        <dbReference type="ARBA" id="ARBA00022840"/>
    </source>
</evidence>
<dbReference type="Gene3D" id="3.40.50.300">
    <property type="entry name" value="P-loop containing nucleotide triphosphate hydrolases"/>
    <property type="match status" value="1"/>
</dbReference>
<feature type="binding site" evidence="10">
    <location>
        <position position="21"/>
    </location>
    <ligand>
        <name>ATP</name>
        <dbReference type="ChEBI" id="CHEBI:30616"/>
    </ligand>
</feature>
<proteinExistence type="inferred from homology"/>
<evidence type="ECO:0000313" key="11">
    <source>
        <dbReference type="EMBL" id="WWD16722.1"/>
    </source>
</evidence>
<keyword evidence="6 10" id="KW-0547">Nucleotide-binding</keyword>
<keyword evidence="7 10" id="KW-0418">Kinase</keyword>
<comment type="subcellular location">
    <subcellularLocation>
        <location evidence="10">Cytoplasm</location>
    </subcellularLocation>
    <subcellularLocation>
        <location evidence="10">Nucleus</location>
    </subcellularLocation>
</comment>
<dbReference type="EMBL" id="CP144052">
    <property type="protein sequence ID" value="WWD16722.1"/>
    <property type="molecule type" value="Genomic_DNA"/>
</dbReference>
<accession>A0A5M6C9Y3</accession>
<gene>
    <name evidence="11" type="ORF">CI109_101153</name>
</gene>
<evidence type="ECO:0000256" key="4">
    <source>
        <dbReference type="ARBA" id="ARBA00022552"/>
    </source>
</evidence>
<dbReference type="GO" id="GO:0016887">
    <property type="term" value="F:ATP hydrolysis activity"/>
    <property type="evidence" value="ECO:0007669"/>
    <property type="project" value="UniProtKB-UniRule"/>
</dbReference>
<keyword evidence="5 10" id="KW-0808">Transferase</keyword>
<dbReference type="EC" id="2.7.4.3" evidence="10"/>
<evidence type="ECO:0000313" key="12">
    <source>
        <dbReference type="Proteomes" id="UP000322225"/>
    </source>
</evidence>
<protein>
    <recommendedName>
        <fullName evidence="10">Adenylate kinase isoenzyme 6 homolog</fullName>
        <shortName evidence="10">AK6</shortName>
        <ecNumber evidence="10">2.7.4.3</ecNumber>
    </recommendedName>
    <alternativeName>
        <fullName evidence="10">Dual activity adenylate kinase/ATPase</fullName>
        <shortName evidence="10">AK/ATPase</shortName>
    </alternativeName>
</protein>
<sequence>MTTHHPRTHPIVLITGTPGTGKTLHSQLLAQELAESSTTQMKHLNIGDIVKEHGFHEGWDEEWSCWVVDEERLLDYLEGVVNPEDGPSETGFILDHHDPSLFPERWVDLAVVLTCDNSILHDRLTARNYPTKKITENVTAEIMMTCLNETRESYAEEIVVELKSEGEADNEVDENVRRVAEWIEKWTEDRKNGVHDEDGQ</sequence>
<keyword evidence="8 10" id="KW-0067">ATP-binding</keyword>
<dbReference type="InterPro" id="IPR027417">
    <property type="entry name" value="P-loop_NTPase"/>
</dbReference>
<feature type="binding site" evidence="10">
    <location>
        <position position="127"/>
    </location>
    <ligand>
        <name>ATP</name>
        <dbReference type="ChEBI" id="CHEBI:30616"/>
    </ligand>
</feature>
<dbReference type="GO" id="GO:0004017">
    <property type="term" value="F:AMP kinase activity"/>
    <property type="evidence" value="ECO:0007669"/>
    <property type="project" value="UniProtKB-UniRule"/>
</dbReference>
<reference evidence="11" key="1">
    <citation type="submission" date="2017-08" db="EMBL/GenBank/DDBJ databases">
        <authorList>
            <person name="Cuomo C."/>
            <person name="Billmyre B."/>
            <person name="Heitman J."/>
        </authorList>
    </citation>
    <scope>NUCLEOTIDE SEQUENCE</scope>
    <source>
        <strain evidence="11">CBS 12478</strain>
    </source>
</reference>
<dbReference type="SUPFAM" id="SSF52540">
    <property type="entry name" value="P-loop containing nucleoside triphosphate hydrolases"/>
    <property type="match status" value="1"/>
</dbReference>
<dbReference type="RefSeq" id="XP_031863143.1">
    <property type="nucleotide sequence ID" value="XM_032002804.1"/>
</dbReference>
<dbReference type="Pfam" id="PF13238">
    <property type="entry name" value="AAA_18"/>
    <property type="match status" value="1"/>
</dbReference>
<feature type="binding site" evidence="10">
    <location>
        <position position="23"/>
    </location>
    <ligand>
        <name>ATP</name>
        <dbReference type="ChEBI" id="CHEBI:30616"/>
    </ligand>
</feature>
<dbReference type="KEGG" id="ksn:43586922"/>
<dbReference type="GO" id="GO:0005737">
    <property type="term" value="C:cytoplasm"/>
    <property type="evidence" value="ECO:0007669"/>
    <property type="project" value="UniProtKB-SubCell"/>
</dbReference>
<dbReference type="GO" id="GO:0006364">
    <property type="term" value="P:rRNA processing"/>
    <property type="evidence" value="ECO:0007669"/>
    <property type="project" value="UniProtKB-KW"/>
</dbReference>
<comment type="catalytic activity">
    <reaction evidence="10">
        <text>ATP + H2O = ADP + phosphate + H(+)</text>
        <dbReference type="Rhea" id="RHEA:13065"/>
        <dbReference type="ChEBI" id="CHEBI:15377"/>
        <dbReference type="ChEBI" id="CHEBI:15378"/>
        <dbReference type="ChEBI" id="CHEBI:30616"/>
        <dbReference type="ChEBI" id="CHEBI:43474"/>
        <dbReference type="ChEBI" id="CHEBI:456216"/>
    </reaction>
</comment>
<comment type="similarity">
    <text evidence="10">Belongs to the adenylate kinase family. AK6 subfamily.</text>
</comment>
<comment type="function">
    <text evidence="10">Broad-specificity nucleoside monophosphate (NMP) kinase that catalyzes the reversible transfer of the terminal phosphate group between nucleoside triphosphates and monophosphates. Has also ATPase activity. Involved in the late cytoplasmic maturation steps of the 40S ribosomal particles, specifically 18S rRNA maturation. While NMP activity is not required for ribosome maturation, ATPase activity is. Associates transiently with small ribosomal subunit protein uS11. ATP hydrolysis breaks the interaction with uS11. May temporarily remove uS11 from the ribosome to enable a conformational change of the ribosomal RNA that is needed for the final maturation step of the small ribosomal subunit. Its NMP activity may have a role in nuclear energy homeostasis.</text>
</comment>
<feature type="binding site" evidence="10">
    <location>
        <position position="19"/>
    </location>
    <ligand>
        <name>ATP</name>
        <dbReference type="ChEBI" id="CHEBI:30616"/>
    </ligand>
</feature>
<keyword evidence="3 10" id="KW-0690">Ribosome biogenesis</keyword>
<evidence type="ECO:0000256" key="2">
    <source>
        <dbReference type="ARBA" id="ARBA00022490"/>
    </source>
</evidence>
<evidence type="ECO:0000256" key="7">
    <source>
        <dbReference type="ARBA" id="ARBA00022777"/>
    </source>
</evidence>
<comment type="catalytic activity">
    <reaction evidence="1 10">
        <text>AMP + ATP = 2 ADP</text>
        <dbReference type="Rhea" id="RHEA:12973"/>
        <dbReference type="ChEBI" id="CHEBI:30616"/>
        <dbReference type="ChEBI" id="CHEBI:456215"/>
        <dbReference type="ChEBI" id="CHEBI:456216"/>
        <dbReference type="EC" id="2.7.4.3"/>
    </reaction>
</comment>
<dbReference type="AlphaFoldDB" id="A0A5M6C9Y3"/>
<comment type="subunit">
    <text evidence="10">Interacts with small ribosomal subunit protein uS11. Not a structural component of 43S pre-ribosomes, but transiently interacts with them by binding to uS11.</text>
</comment>
<dbReference type="InterPro" id="IPR020618">
    <property type="entry name" value="Adenyl_kinase_AK6"/>
</dbReference>
<feature type="region of interest" description="NMPbind" evidence="10">
    <location>
        <begin position="45"/>
        <end position="68"/>
    </location>
</feature>
<reference evidence="11" key="2">
    <citation type="submission" date="2024-01" db="EMBL/GenBank/DDBJ databases">
        <title>Comparative genomics of Cryptococcus and Kwoniella reveals pathogenesis evolution and contrasting modes of karyotype evolution via chromosome fusion or intercentromeric recombination.</title>
        <authorList>
            <person name="Coelho M.A."/>
            <person name="David-Palma M."/>
            <person name="Shea T."/>
            <person name="Bowers K."/>
            <person name="McGinley-Smith S."/>
            <person name="Mohammad A.W."/>
            <person name="Gnirke A."/>
            <person name="Yurkov A.M."/>
            <person name="Nowrousian M."/>
            <person name="Sun S."/>
            <person name="Cuomo C.A."/>
            <person name="Heitman J."/>
        </authorList>
    </citation>
    <scope>NUCLEOTIDE SEQUENCE</scope>
    <source>
        <strain evidence="11">CBS 12478</strain>
    </source>
</reference>
<evidence type="ECO:0000256" key="5">
    <source>
        <dbReference type="ARBA" id="ARBA00022679"/>
    </source>
</evidence>
<dbReference type="FunFam" id="3.40.50.300:FF:000372">
    <property type="entry name" value="Adenylate kinase isoenzyme 6 homolog"/>
    <property type="match status" value="1"/>
</dbReference>
<dbReference type="GeneID" id="43586922"/>
<dbReference type="Proteomes" id="UP000322225">
    <property type="component" value="Chromosome 2"/>
</dbReference>
<dbReference type="OrthoDB" id="10251185at2759"/>
<evidence type="ECO:0000256" key="6">
    <source>
        <dbReference type="ARBA" id="ARBA00022741"/>
    </source>
</evidence>
<keyword evidence="4 10" id="KW-0698">rRNA processing</keyword>
<evidence type="ECO:0000256" key="1">
    <source>
        <dbReference type="ARBA" id="ARBA00000582"/>
    </source>
</evidence>